<proteinExistence type="predicted"/>
<sequence length="32" mass="4297">MARHEKKPKRREIEFDIQFFWFRLRVKYLIEW</sequence>
<protein>
    <submittedName>
        <fullName evidence="1">Uncharacterized protein</fullName>
    </submittedName>
</protein>
<dbReference type="EMBL" id="FIJK01000094">
    <property type="protein sequence ID" value="CYW78298.1"/>
    <property type="molecule type" value="Genomic_DNA"/>
</dbReference>
<gene>
    <name evidence="1" type="ORF">ERS132394_01720</name>
    <name evidence="2" type="ORF">ERS132414_01275</name>
    <name evidence="4" type="ORF">ERS132426_01739</name>
    <name evidence="3" type="ORF">ERS132431_00215</name>
    <name evidence="5" type="ORF">ERS132461_02281</name>
    <name evidence="6" type="ORF">ERS132539_02302</name>
</gene>
<accession>A0A0Z8G2W8</accession>
<evidence type="ECO:0000313" key="1">
    <source>
        <dbReference type="EMBL" id="CYU90985.1"/>
    </source>
</evidence>
<evidence type="ECO:0000313" key="3">
    <source>
        <dbReference type="EMBL" id="CYV25682.1"/>
    </source>
</evidence>
<dbReference type="Proteomes" id="UP000071533">
    <property type="component" value="Unassembled WGS sequence"/>
</dbReference>
<dbReference type="Proteomes" id="UP000072794">
    <property type="component" value="Unassembled WGS sequence"/>
</dbReference>
<evidence type="ECO:0000313" key="6">
    <source>
        <dbReference type="EMBL" id="CYW78298.1"/>
    </source>
</evidence>
<organism evidence="1 9">
    <name type="scientific">Streptococcus suis</name>
    <dbReference type="NCBI Taxonomy" id="1307"/>
    <lineage>
        <taxon>Bacteria</taxon>
        <taxon>Bacillati</taxon>
        <taxon>Bacillota</taxon>
        <taxon>Bacilli</taxon>
        <taxon>Lactobacillales</taxon>
        <taxon>Streptococcaceae</taxon>
        <taxon>Streptococcus</taxon>
    </lineage>
</organism>
<evidence type="ECO:0000313" key="12">
    <source>
        <dbReference type="Proteomes" id="UP000074850"/>
    </source>
</evidence>
<evidence type="ECO:0000313" key="10">
    <source>
        <dbReference type="Proteomes" id="UP000072794"/>
    </source>
</evidence>
<evidence type="ECO:0000313" key="5">
    <source>
        <dbReference type="EMBL" id="CYW40666.1"/>
    </source>
</evidence>
<evidence type="ECO:0000313" key="7">
    <source>
        <dbReference type="Proteomes" id="UP000069526"/>
    </source>
</evidence>
<dbReference type="EMBL" id="FIHM01000045">
    <property type="protein sequence ID" value="CYV47756.1"/>
    <property type="molecule type" value="Genomic_DNA"/>
</dbReference>
<evidence type="ECO:0000313" key="4">
    <source>
        <dbReference type="EMBL" id="CYV47756.1"/>
    </source>
</evidence>
<dbReference type="AlphaFoldDB" id="A0A0Z8G2W8"/>
<evidence type="ECO:0000313" key="9">
    <source>
        <dbReference type="Proteomes" id="UP000072618"/>
    </source>
</evidence>
<evidence type="ECO:0000313" key="11">
    <source>
        <dbReference type="Proteomes" id="UP000073388"/>
    </source>
</evidence>
<dbReference type="Proteomes" id="UP000074850">
    <property type="component" value="Unassembled WGS sequence"/>
</dbReference>
<dbReference type="EMBL" id="FIGJ01000021">
    <property type="protein sequence ID" value="CYU90985.1"/>
    <property type="molecule type" value="Genomic_DNA"/>
</dbReference>
<dbReference type="EMBL" id="FIIX01000099">
    <property type="protein sequence ID" value="CYW40666.1"/>
    <property type="molecule type" value="Genomic_DNA"/>
</dbReference>
<reference evidence="7 8" key="1">
    <citation type="submission" date="2016-02" db="EMBL/GenBank/DDBJ databases">
        <authorList>
            <consortium name="Pathogen Informatics"/>
        </authorList>
    </citation>
    <scope>NUCLEOTIDE SEQUENCE [LARGE SCALE GENOMIC DNA]</scope>
    <source>
        <strain evidence="1 9">LSS32</strain>
        <strain evidence="2 10">LSS52</strain>
        <strain evidence="4 12">LSS64</strain>
        <strain evidence="3 8">LSS69</strain>
        <strain evidence="5 11">LSS99</strain>
        <strain evidence="6 7">SS1013</strain>
    </source>
</reference>
<evidence type="ECO:0000313" key="2">
    <source>
        <dbReference type="EMBL" id="CYU91073.1"/>
    </source>
</evidence>
<dbReference type="EMBL" id="FIHS01000002">
    <property type="protein sequence ID" value="CYV25682.1"/>
    <property type="molecule type" value="Genomic_DNA"/>
</dbReference>
<dbReference type="Proteomes" id="UP000069526">
    <property type="component" value="Unassembled WGS sequence"/>
</dbReference>
<evidence type="ECO:0000313" key="8">
    <source>
        <dbReference type="Proteomes" id="UP000071533"/>
    </source>
</evidence>
<name>A0A0Z8G2W8_STRSU</name>
<dbReference type="EMBL" id="FIHA01000022">
    <property type="protein sequence ID" value="CYU91073.1"/>
    <property type="molecule type" value="Genomic_DNA"/>
</dbReference>
<dbReference type="Proteomes" id="UP000073388">
    <property type="component" value="Unassembled WGS sequence"/>
</dbReference>
<dbReference type="Proteomes" id="UP000072618">
    <property type="component" value="Unassembled WGS sequence"/>
</dbReference>